<dbReference type="SUPFAM" id="SSF56112">
    <property type="entry name" value="Protein kinase-like (PK-like)"/>
    <property type="match status" value="1"/>
</dbReference>
<dbReference type="EMBL" id="SBJO01000200">
    <property type="protein sequence ID" value="KAF9762195.1"/>
    <property type="molecule type" value="Genomic_DNA"/>
</dbReference>
<keyword evidence="7 11" id="KW-0418">Kinase</keyword>
<keyword evidence="9" id="KW-0539">Nucleus</keyword>
<evidence type="ECO:0000313" key="11">
    <source>
        <dbReference type="EMBL" id="KAF9762195.1"/>
    </source>
</evidence>
<comment type="subcellular location">
    <subcellularLocation>
        <location evidence="1">Nucleus</location>
    </subcellularLocation>
</comment>
<dbReference type="EC" id="2.7.11.23" evidence="3"/>
<protein>
    <recommendedName>
        <fullName evidence="3">[RNA-polymerase]-subunit kinase</fullName>
        <ecNumber evidence="3">2.7.11.23</ecNumber>
    </recommendedName>
</protein>
<evidence type="ECO:0000256" key="3">
    <source>
        <dbReference type="ARBA" id="ARBA00012409"/>
    </source>
</evidence>
<evidence type="ECO:0000256" key="1">
    <source>
        <dbReference type="ARBA" id="ARBA00004123"/>
    </source>
</evidence>
<dbReference type="PANTHER" id="PTHR24056">
    <property type="entry name" value="CELL DIVISION PROTEIN KINASE"/>
    <property type="match status" value="1"/>
</dbReference>
<keyword evidence="4" id="KW-0723">Serine/threonine-protein kinase</keyword>
<dbReference type="Gene3D" id="3.30.200.20">
    <property type="entry name" value="Phosphorylase Kinase, domain 1"/>
    <property type="match status" value="1"/>
</dbReference>
<evidence type="ECO:0000256" key="7">
    <source>
        <dbReference type="ARBA" id="ARBA00022777"/>
    </source>
</evidence>
<dbReference type="AlphaFoldDB" id="A0A9P6KYP8"/>
<feature type="domain" description="Protein kinase" evidence="10">
    <location>
        <begin position="4"/>
        <end position="294"/>
    </location>
</feature>
<dbReference type="GO" id="GO:0070985">
    <property type="term" value="C:transcription factor TFIIK complex"/>
    <property type="evidence" value="ECO:0007669"/>
    <property type="project" value="TreeGrafter"/>
</dbReference>
<organism evidence="11 12">
    <name type="scientific">Nosema granulosis</name>
    <dbReference type="NCBI Taxonomy" id="83296"/>
    <lineage>
        <taxon>Eukaryota</taxon>
        <taxon>Fungi</taxon>
        <taxon>Fungi incertae sedis</taxon>
        <taxon>Microsporidia</taxon>
        <taxon>Nosematidae</taxon>
        <taxon>Nosema</taxon>
    </lineage>
</organism>
<dbReference type="InterPro" id="IPR008271">
    <property type="entry name" value="Ser/Thr_kinase_AS"/>
</dbReference>
<dbReference type="GO" id="GO:0005737">
    <property type="term" value="C:cytoplasm"/>
    <property type="evidence" value="ECO:0007669"/>
    <property type="project" value="TreeGrafter"/>
</dbReference>
<evidence type="ECO:0000256" key="4">
    <source>
        <dbReference type="ARBA" id="ARBA00022527"/>
    </source>
</evidence>
<dbReference type="InterPro" id="IPR011009">
    <property type="entry name" value="Kinase-like_dom_sf"/>
</dbReference>
<comment type="caution">
    <text evidence="11">The sequence shown here is derived from an EMBL/GenBank/DDBJ whole genome shotgun (WGS) entry which is preliminary data.</text>
</comment>
<gene>
    <name evidence="11" type="primary">KIN28</name>
    <name evidence="11" type="ORF">NGRA_2169</name>
</gene>
<dbReference type="FunFam" id="1.10.510.10:FF:000624">
    <property type="entry name" value="Mitogen-activated protein kinase"/>
    <property type="match status" value="1"/>
</dbReference>
<dbReference type="Pfam" id="PF00069">
    <property type="entry name" value="Pkinase"/>
    <property type="match status" value="1"/>
</dbReference>
<dbReference type="Gene3D" id="1.10.510.10">
    <property type="entry name" value="Transferase(Phosphotransferase) domain 1"/>
    <property type="match status" value="1"/>
</dbReference>
<dbReference type="OrthoDB" id="1732493at2759"/>
<dbReference type="InterPro" id="IPR000719">
    <property type="entry name" value="Prot_kinase_dom"/>
</dbReference>
<accession>A0A9P6KYP8</accession>
<comment type="similarity">
    <text evidence="2">Belongs to the protein kinase superfamily. CMGC Ser/Thr protein kinase family. CDC2/CDKX subfamily.</text>
</comment>
<keyword evidence="8" id="KW-0067">ATP-binding</keyword>
<dbReference type="PROSITE" id="PS50011">
    <property type="entry name" value="PROTEIN_KINASE_DOM"/>
    <property type="match status" value="1"/>
</dbReference>
<evidence type="ECO:0000256" key="2">
    <source>
        <dbReference type="ARBA" id="ARBA00006485"/>
    </source>
</evidence>
<dbReference type="PANTHER" id="PTHR24056:SF0">
    <property type="entry name" value="CYCLIN-DEPENDENT KINASE 7"/>
    <property type="match status" value="1"/>
</dbReference>
<evidence type="ECO:0000256" key="8">
    <source>
        <dbReference type="ARBA" id="ARBA00022840"/>
    </source>
</evidence>
<evidence type="ECO:0000256" key="9">
    <source>
        <dbReference type="ARBA" id="ARBA00023242"/>
    </source>
</evidence>
<dbReference type="GO" id="GO:0045944">
    <property type="term" value="P:positive regulation of transcription by RNA polymerase II"/>
    <property type="evidence" value="ECO:0007669"/>
    <property type="project" value="TreeGrafter"/>
</dbReference>
<dbReference type="Proteomes" id="UP000740883">
    <property type="component" value="Unassembled WGS sequence"/>
</dbReference>
<keyword evidence="5" id="KW-0808">Transferase</keyword>
<reference evidence="11 12" key="1">
    <citation type="journal article" date="2020" name="Genome Biol. Evol.">
        <title>Comparative genomics of strictly vertically transmitted, feminizing microsporidia endosymbionts of amphipod crustaceans.</title>
        <authorList>
            <person name="Cormier A."/>
            <person name="Chebbi M.A."/>
            <person name="Giraud I."/>
            <person name="Wattier R."/>
            <person name="Teixeira M."/>
            <person name="Gilbert C."/>
            <person name="Rigaud T."/>
            <person name="Cordaux R."/>
        </authorList>
    </citation>
    <scope>NUCLEOTIDE SEQUENCE [LARGE SCALE GENOMIC DNA]</scope>
    <source>
        <strain evidence="11 12">Ou3-Ou53</strain>
    </source>
</reference>
<dbReference type="InterPro" id="IPR050108">
    <property type="entry name" value="CDK"/>
</dbReference>
<evidence type="ECO:0000259" key="10">
    <source>
        <dbReference type="PROSITE" id="PS50011"/>
    </source>
</evidence>
<keyword evidence="6" id="KW-0547">Nucleotide-binding</keyword>
<keyword evidence="12" id="KW-1185">Reference proteome</keyword>
<dbReference type="PROSITE" id="PS00108">
    <property type="entry name" value="PROTEIN_KINASE_ST"/>
    <property type="match status" value="1"/>
</dbReference>
<dbReference type="GO" id="GO:0008353">
    <property type="term" value="F:RNA polymerase II CTD heptapeptide repeat kinase activity"/>
    <property type="evidence" value="ECO:0007669"/>
    <property type="project" value="UniProtKB-EC"/>
</dbReference>
<evidence type="ECO:0000256" key="5">
    <source>
        <dbReference type="ARBA" id="ARBA00022679"/>
    </source>
</evidence>
<proteinExistence type="inferred from homology"/>
<dbReference type="GO" id="GO:0004693">
    <property type="term" value="F:cyclin-dependent protein serine/threonine kinase activity"/>
    <property type="evidence" value="ECO:0007669"/>
    <property type="project" value="TreeGrafter"/>
</dbReference>
<evidence type="ECO:0000313" key="12">
    <source>
        <dbReference type="Proteomes" id="UP000740883"/>
    </source>
</evidence>
<dbReference type="SMART" id="SM00220">
    <property type="entry name" value="S_TKc"/>
    <property type="match status" value="1"/>
</dbReference>
<evidence type="ECO:0000256" key="6">
    <source>
        <dbReference type="ARBA" id="ARBA00022741"/>
    </source>
</evidence>
<name>A0A9P6KYP8_9MICR</name>
<sequence>MHSYIKKKKLGEGTYATVYLATATEKQEEVFVEYGASELGNLVAIKKCKKSTHTVGHDISAYREIKSLKRLTNMFVINLIEVFIHENDIHMVLDYHETDLEAIIRNKEIVILPADVKSWMKMILTGLHSIHELFIIHRDLKPNNILMSRDGIIKIADFGMARAIGEKMTPQAVTRWYRPPELLLGSSRYSTSVDMWSVGCIFAELLLRVPLFAGESDLEQLNLIYKVWGTPNEEEWDSMRDLPGFMEFSKKPGIEIQSLFSAASPDTLDLMKKFFIFNPEYRINCEKALEHEYFSNSPSPTDPHELPFYIKE</sequence>
<dbReference type="GO" id="GO:0005524">
    <property type="term" value="F:ATP binding"/>
    <property type="evidence" value="ECO:0007669"/>
    <property type="project" value="UniProtKB-KW"/>
</dbReference>